<evidence type="ECO:0000313" key="4">
    <source>
        <dbReference type="Proteomes" id="UP000053259"/>
    </source>
</evidence>
<dbReference type="InParanoid" id="A0A0D1Z3R5"/>
<organism evidence="3 4">
    <name type="scientific">Verruconis gallopava</name>
    <dbReference type="NCBI Taxonomy" id="253628"/>
    <lineage>
        <taxon>Eukaryota</taxon>
        <taxon>Fungi</taxon>
        <taxon>Dikarya</taxon>
        <taxon>Ascomycota</taxon>
        <taxon>Pezizomycotina</taxon>
        <taxon>Dothideomycetes</taxon>
        <taxon>Pleosporomycetidae</taxon>
        <taxon>Venturiales</taxon>
        <taxon>Sympoventuriaceae</taxon>
        <taxon>Verruconis</taxon>
    </lineage>
</organism>
<keyword evidence="1" id="KW-1133">Transmembrane helix</keyword>
<dbReference type="Proteomes" id="UP000053259">
    <property type="component" value="Unassembled WGS sequence"/>
</dbReference>
<name>A0A0D1Z3R5_9PEZI</name>
<dbReference type="HOGENOM" id="CLU_159478_0_0_1"/>
<dbReference type="InterPro" id="IPR053092">
    <property type="entry name" value="Mitochondrial_unc_protein"/>
</dbReference>
<dbReference type="VEuPathDB" id="FungiDB:PV09_01562"/>
<sequence>MSSEISPPDVKDAIRADAHTQRQFEDCTPCRLIGSGAFAGLGVYTWISGHAQLRQQKAEILKKGGAMSFQLRRAGISGTAVGLIGLGLYRLLGD</sequence>
<dbReference type="EMBL" id="KN847532">
    <property type="protein sequence ID" value="KIW07612.1"/>
    <property type="molecule type" value="Genomic_DNA"/>
</dbReference>
<feature type="transmembrane region" description="Helical" evidence="1">
    <location>
        <begin position="32"/>
        <end position="53"/>
    </location>
</feature>
<evidence type="ECO:0000259" key="2">
    <source>
        <dbReference type="Pfam" id="PF15055"/>
    </source>
</evidence>
<feature type="transmembrane region" description="Helical" evidence="1">
    <location>
        <begin position="74"/>
        <end position="92"/>
    </location>
</feature>
<keyword evidence="1" id="KW-0472">Membrane</keyword>
<keyword evidence="4" id="KW-1185">Reference proteome</keyword>
<protein>
    <recommendedName>
        <fullName evidence="2">Distal membrane-arm assembly complex protein 1-like domain-containing protein</fullName>
    </recommendedName>
</protein>
<dbReference type="AlphaFoldDB" id="A0A0D1Z3R5"/>
<dbReference type="PANTHER" id="PTHR28048">
    <property type="entry name" value="ACR195WP"/>
    <property type="match status" value="1"/>
</dbReference>
<dbReference type="OrthoDB" id="6604875at2759"/>
<proteinExistence type="predicted"/>
<dbReference type="InterPro" id="IPR028036">
    <property type="entry name" value="DMAC1-like_dom"/>
</dbReference>
<dbReference type="PANTHER" id="PTHR28048:SF1">
    <property type="entry name" value="ACR195WP"/>
    <property type="match status" value="1"/>
</dbReference>
<gene>
    <name evidence="3" type="ORF">PV09_01562</name>
</gene>
<keyword evidence="1" id="KW-0812">Transmembrane</keyword>
<dbReference type="RefSeq" id="XP_016217481.1">
    <property type="nucleotide sequence ID" value="XM_016354469.1"/>
</dbReference>
<dbReference type="Pfam" id="PF15055">
    <property type="entry name" value="DMAC1_Dmo2"/>
    <property type="match status" value="1"/>
</dbReference>
<reference evidence="3 4" key="1">
    <citation type="submission" date="2015-01" db="EMBL/GenBank/DDBJ databases">
        <title>The Genome Sequence of Ochroconis gallopava CBS43764.</title>
        <authorList>
            <consortium name="The Broad Institute Genomics Platform"/>
            <person name="Cuomo C."/>
            <person name="de Hoog S."/>
            <person name="Gorbushina A."/>
            <person name="Stielow B."/>
            <person name="Teixiera M."/>
            <person name="Abouelleil A."/>
            <person name="Chapman S.B."/>
            <person name="Priest M."/>
            <person name="Young S.K."/>
            <person name="Wortman J."/>
            <person name="Nusbaum C."/>
            <person name="Birren B."/>
        </authorList>
    </citation>
    <scope>NUCLEOTIDE SEQUENCE [LARGE SCALE GENOMIC DNA]</scope>
    <source>
        <strain evidence="3 4">CBS 43764</strain>
    </source>
</reference>
<accession>A0A0D1Z3R5</accession>
<feature type="domain" description="Distal membrane-arm assembly complex protein 1-like" evidence="2">
    <location>
        <begin position="26"/>
        <end position="69"/>
    </location>
</feature>
<evidence type="ECO:0000313" key="3">
    <source>
        <dbReference type="EMBL" id="KIW07612.1"/>
    </source>
</evidence>
<evidence type="ECO:0000256" key="1">
    <source>
        <dbReference type="SAM" id="Phobius"/>
    </source>
</evidence>
<dbReference type="GeneID" id="27309535"/>